<gene>
    <name evidence="5" type="ORF">K432DRAFT_341271</name>
</gene>
<accession>A0A8E2JLJ1</accession>
<evidence type="ECO:0000256" key="2">
    <source>
        <dbReference type="ARBA" id="ARBA00022694"/>
    </source>
</evidence>
<sequence>MADEDEDIPQFSSANAGDIDLSDETQDFRFLSNLSISGTDLPKIPKRGEKDFEPYSTSLQSSTLAASRAAMHTALSIPRIHPPKTHIVAIYDPQSNMAYVDKVKSQHFQTMGKFVRGREWLLPEEALFMLERGSLDVRWPVINATDNDESGDLKLGVPMSLQGAYAAFIGMEDGVGGKLTLEMYNVYAGLKRSGYIVFRTGDWKDEARTLNLTSVAKSDTENINTKHWSLGLFADMWNRLSTREASNSANRLALGPLVTPGIYRSYSDIYRLLELIPTHDRSTPPSFLLPADSSNHFRITYDIYKPSGKFRKTARGPPDYQVAVVNARETSLPTMAELNDLLATTPHDPPSSTGPLYQKLKYGSRNIILAIVDQGIPSYIRIADASFGEEKLHERKGRAPRGKLGGHRGRGRGRGRGR</sequence>
<keyword evidence="2" id="KW-0819">tRNA processing</keyword>
<dbReference type="PANTHER" id="PTHR21027">
    <property type="entry name" value="TRNA-SPLICING ENDONUCLEASE SUBUNIT SEN54"/>
    <property type="match status" value="1"/>
</dbReference>
<dbReference type="GO" id="GO:0004519">
    <property type="term" value="F:endonuclease activity"/>
    <property type="evidence" value="ECO:0007669"/>
    <property type="project" value="UniProtKB-KW"/>
</dbReference>
<keyword evidence="5" id="KW-0540">Nuclease</keyword>
<dbReference type="Pfam" id="PF12928">
    <property type="entry name" value="tRNA_int_end_N2"/>
    <property type="match status" value="1"/>
</dbReference>
<proteinExistence type="inferred from homology"/>
<feature type="domain" description="tRNA-splicing endonuclease subunit Sen54 N-terminal" evidence="4">
    <location>
        <begin position="72"/>
        <end position="139"/>
    </location>
</feature>
<organism evidence="5 6">
    <name type="scientific">Lepidopterella palustris CBS 459.81</name>
    <dbReference type="NCBI Taxonomy" id="1314670"/>
    <lineage>
        <taxon>Eukaryota</taxon>
        <taxon>Fungi</taxon>
        <taxon>Dikarya</taxon>
        <taxon>Ascomycota</taxon>
        <taxon>Pezizomycotina</taxon>
        <taxon>Dothideomycetes</taxon>
        <taxon>Pleosporomycetidae</taxon>
        <taxon>Mytilinidiales</taxon>
        <taxon>Argynnaceae</taxon>
        <taxon>Lepidopterella</taxon>
    </lineage>
</organism>
<dbReference type="PANTHER" id="PTHR21027:SF1">
    <property type="entry name" value="TRNA-SPLICING ENDONUCLEASE SUBUNIT SEN54"/>
    <property type="match status" value="1"/>
</dbReference>
<evidence type="ECO:0000313" key="5">
    <source>
        <dbReference type="EMBL" id="OCK86449.1"/>
    </source>
</evidence>
<feature type="region of interest" description="Disordered" evidence="3">
    <location>
        <begin position="1"/>
        <end position="20"/>
    </location>
</feature>
<evidence type="ECO:0000313" key="6">
    <source>
        <dbReference type="Proteomes" id="UP000250266"/>
    </source>
</evidence>
<dbReference type="InterPro" id="IPR024337">
    <property type="entry name" value="tRNA_splic_suSen54"/>
</dbReference>
<protein>
    <submittedName>
        <fullName evidence="5">tRNA splicing endonuclease-like protein subunit</fullName>
    </submittedName>
</protein>
<comment type="similarity">
    <text evidence="1">Belongs to the SEN54 family.</text>
</comment>
<dbReference type="OrthoDB" id="408683at2759"/>
<evidence type="ECO:0000256" key="3">
    <source>
        <dbReference type="SAM" id="MobiDB-lite"/>
    </source>
</evidence>
<feature type="region of interest" description="Disordered" evidence="3">
    <location>
        <begin position="390"/>
        <end position="418"/>
    </location>
</feature>
<dbReference type="InterPro" id="IPR024336">
    <property type="entry name" value="tRNA_splic_suSen54_N"/>
</dbReference>
<evidence type="ECO:0000259" key="4">
    <source>
        <dbReference type="Pfam" id="PF12928"/>
    </source>
</evidence>
<dbReference type="AlphaFoldDB" id="A0A8E2JLJ1"/>
<keyword evidence="5" id="KW-0378">Hydrolase</keyword>
<evidence type="ECO:0000256" key="1">
    <source>
        <dbReference type="ARBA" id="ARBA00005736"/>
    </source>
</evidence>
<reference evidence="5 6" key="1">
    <citation type="journal article" date="2016" name="Nat. Commun.">
        <title>Ectomycorrhizal ecology is imprinted in the genome of the dominant symbiotic fungus Cenococcum geophilum.</title>
        <authorList>
            <consortium name="DOE Joint Genome Institute"/>
            <person name="Peter M."/>
            <person name="Kohler A."/>
            <person name="Ohm R.A."/>
            <person name="Kuo A."/>
            <person name="Krutzmann J."/>
            <person name="Morin E."/>
            <person name="Arend M."/>
            <person name="Barry K.W."/>
            <person name="Binder M."/>
            <person name="Choi C."/>
            <person name="Clum A."/>
            <person name="Copeland A."/>
            <person name="Grisel N."/>
            <person name="Haridas S."/>
            <person name="Kipfer T."/>
            <person name="LaButti K."/>
            <person name="Lindquist E."/>
            <person name="Lipzen A."/>
            <person name="Maire R."/>
            <person name="Meier B."/>
            <person name="Mihaltcheva S."/>
            <person name="Molinier V."/>
            <person name="Murat C."/>
            <person name="Poggeler S."/>
            <person name="Quandt C.A."/>
            <person name="Sperisen C."/>
            <person name="Tritt A."/>
            <person name="Tisserant E."/>
            <person name="Crous P.W."/>
            <person name="Henrissat B."/>
            <person name="Nehls U."/>
            <person name="Egli S."/>
            <person name="Spatafora J.W."/>
            <person name="Grigoriev I.V."/>
            <person name="Martin F.M."/>
        </authorList>
    </citation>
    <scope>NUCLEOTIDE SEQUENCE [LARGE SCALE GENOMIC DNA]</scope>
    <source>
        <strain evidence="5 6">CBS 459.81</strain>
    </source>
</reference>
<name>A0A8E2JLJ1_9PEZI</name>
<keyword evidence="6" id="KW-1185">Reference proteome</keyword>
<keyword evidence="5" id="KW-0255">Endonuclease</keyword>
<feature type="compositionally biased region" description="Basic residues" evidence="3">
    <location>
        <begin position="394"/>
        <end position="418"/>
    </location>
</feature>
<dbReference type="GO" id="GO:0000379">
    <property type="term" value="P:tRNA-type intron splice site recognition and cleavage"/>
    <property type="evidence" value="ECO:0007669"/>
    <property type="project" value="TreeGrafter"/>
</dbReference>
<dbReference type="Proteomes" id="UP000250266">
    <property type="component" value="Unassembled WGS sequence"/>
</dbReference>
<dbReference type="EMBL" id="KV744805">
    <property type="protein sequence ID" value="OCK86449.1"/>
    <property type="molecule type" value="Genomic_DNA"/>
</dbReference>
<dbReference type="GO" id="GO:0000214">
    <property type="term" value="C:tRNA-intron endonuclease complex"/>
    <property type="evidence" value="ECO:0007669"/>
    <property type="project" value="TreeGrafter"/>
</dbReference>